<dbReference type="InterPro" id="IPR049391">
    <property type="entry name" value="FAS_pseudo-KR"/>
</dbReference>
<dbReference type="SUPFAM" id="SSF53901">
    <property type="entry name" value="Thiolase-like"/>
    <property type="match status" value="2"/>
</dbReference>
<evidence type="ECO:0000256" key="11">
    <source>
        <dbReference type="ARBA" id="ARBA00023373"/>
    </source>
</evidence>
<dbReference type="InterPro" id="IPR020843">
    <property type="entry name" value="ER"/>
</dbReference>
<dbReference type="Pfam" id="PF21089">
    <property type="entry name" value="PKS_DH_N"/>
    <property type="match status" value="1"/>
</dbReference>
<keyword evidence="7" id="KW-0663">Pyridoxal phosphate</keyword>
<comment type="catalytic activity">
    <reaction evidence="40">
        <text>(2E)-octadecenoyl-[ACP] + NADPH + H(+) = octadecanoyl-[ACP] + NADP(+)</text>
        <dbReference type="Rhea" id="RHEA:41928"/>
        <dbReference type="Rhea" id="RHEA-COMP:9655"/>
        <dbReference type="Rhea" id="RHEA-COMP:9656"/>
        <dbReference type="ChEBI" id="CHEBI:15378"/>
        <dbReference type="ChEBI" id="CHEBI:57783"/>
        <dbReference type="ChEBI" id="CHEBI:58349"/>
        <dbReference type="ChEBI" id="CHEBI:78489"/>
        <dbReference type="ChEBI" id="CHEBI:78495"/>
    </reaction>
    <physiologicalReaction direction="left-to-right" evidence="40">
        <dbReference type="Rhea" id="RHEA:41929"/>
    </physiologicalReaction>
</comment>
<dbReference type="InterPro" id="IPR016039">
    <property type="entry name" value="Thiolase-like"/>
</dbReference>
<dbReference type="GO" id="GO:0141148">
    <property type="term" value="F:enoyl-[acyl-carrier-protein] reductase (NADPH) activity"/>
    <property type="evidence" value="ECO:0007669"/>
    <property type="project" value="UniProtKB-EC"/>
</dbReference>
<evidence type="ECO:0000259" key="51">
    <source>
        <dbReference type="PROSITE" id="PS52019"/>
    </source>
</evidence>
<comment type="catalytic activity">
    <reaction evidence="24">
        <text>(2E)-butenoyl-[ACP] + NADPH + H(+) = butanoyl-[ACP] + NADP(+)</text>
        <dbReference type="Rhea" id="RHEA:41812"/>
        <dbReference type="Rhea" id="RHEA-COMP:9627"/>
        <dbReference type="Rhea" id="RHEA-COMP:9628"/>
        <dbReference type="ChEBI" id="CHEBI:15378"/>
        <dbReference type="ChEBI" id="CHEBI:57783"/>
        <dbReference type="ChEBI" id="CHEBI:58349"/>
        <dbReference type="ChEBI" id="CHEBI:78453"/>
        <dbReference type="ChEBI" id="CHEBI:78454"/>
    </reaction>
    <physiologicalReaction direction="left-to-right" evidence="24">
        <dbReference type="Rhea" id="RHEA:41813"/>
    </physiologicalReaction>
</comment>
<dbReference type="PROSITE" id="PS00606">
    <property type="entry name" value="KS3_1"/>
    <property type="match status" value="1"/>
</dbReference>
<keyword evidence="2" id="KW-0596">Phosphopantetheine</keyword>
<evidence type="ECO:0000256" key="40">
    <source>
        <dbReference type="ARBA" id="ARBA00049019"/>
    </source>
</evidence>
<evidence type="ECO:0000256" key="46">
    <source>
        <dbReference type="ARBA" id="ARBA00049449"/>
    </source>
</evidence>
<feature type="region of interest" description="N-terminal hotdog fold" evidence="49">
    <location>
        <begin position="535"/>
        <end position="661"/>
    </location>
</feature>
<evidence type="ECO:0000256" key="9">
    <source>
        <dbReference type="ARBA" id="ARBA00023332"/>
    </source>
</evidence>
<dbReference type="FunFam" id="3.40.50.720:FF:000209">
    <property type="entry name" value="Polyketide synthase Pks12"/>
    <property type="match status" value="1"/>
</dbReference>
<evidence type="ECO:0000256" key="10">
    <source>
        <dbReference type="ARBA" id="ARBA00023351"/>
    </source>
</evidence>
<comment type="pathway">
    <text evidence="1">Lipid metabolism.</text>
</comment>
<accession>A0A3L8DXR9</accession>
<dbReference type="Gene3D" id="3.40.50.1820">
    <property type="entry name" value="alpha/beta hydrolase"/>
    <property type="match status" value="1"/>
</dbReference>
<evidence type="ECO:0000256" key="1">
    <source>
        <dbReference type="ARBA" id="ARBA00005189"/>
    </source>
</evidence>
<evidence type="ECO:0000256" key="7">
    <source>
        <dbReference type="ARBA" id="ARBA00022898"/>
    </source>
</evidence>
<evidence type="ECO:0000256" key="44">
    <source>
        <dbReference type="ARBA" id="ARBA00049414"/>
    </source>
</evidence>
<dbReference type="InterPro" id="IPR014030">
    <property type="entry name" value="Ketoacyl_synth_N"/>
</dbReference>
<evidence type="ECO:0000256" key="49">
    <source>
        <dbReference type="PROSITE-ProRule" id="PRU01363"/>
    </source>
</evidence>
<comment type="catalytic activity">
    <reaction evidence="14">
        <text>(3R)-hydroxytetradecanoyl-[ACP] = (2E)-tetradecenoyl-[ACP] + H2O</text>
        <dbReference type="Rhea" id="RHEA:41892"/>
        <dbReference type="Rhea" id="RHEA-COMP:9646"/>
        <dbReference type="Rhea" id="RHEA-COMP:9647"/>
        <dbReference type="ChEBI" id="CHEBI:15377"/>
        <dbReference type="ChEBI" id="CHEBI:78474"/>
        <dbReference type="ChEBI" id="CHEBI:78475"/>
    </reaction>
    <physiologicalReaction direction="left-to-right" evidence="14">
        <dbReference type="Rhea" id="RHEA:41893"/>
    </physiologicalReaction>
</comment>
<comment type="catalytic activity">
    <reaction evidence="12">
        <text>(3R)-hydroxydecanoyl-[ACP] = (2E)-decenoyl-[ACP] + H2O</text>
        <dbReference type="Rhea" id="RHEA:41860"/>
        <dbReference type="Rhea" id="RHEA-COMP:9638"/>
        <dbReference type="Rhea" id="RHEA-COMP:9639"/>
        <dbReference type="ChEBI" id="CHEBI:15377"/>
        <dbReference type="ChEBI" id="CHEBI:78466"/>
        <dbReference type="ChEBI" id="CHEBI:78467"/>
    </reaction>
    <physiologicalReaction direction="left-to-right" evidence="12">
        <dbReference type="Rhea" id="RHEA:41861"/>
    </physiologicalReaction>
</comment>
<evidence type="ECO:0000256" key="27">
    <source>
        <dbReference type="ARBA" id="ARBA00047897"/>
    </source>
</evidence>
<evidence type="ECO:0000259" key="50">
    <source>
        <dbReference type="PROSITE" id="PS52004"/>
    </source>
</evidence>
<dbReference type="InterPro" id="IPR020841">
    <property type="entry name" value="PKS_Beta-ketoAc_synthase_dom"/>
</dbReference>
<feature type="active site" description="Proton donor; for dehydratase activity" evidence="49">
    <location>
        <position position="724"/>
    </location>
</feature>
<dbReference type="PANTHER" id="PTHR43775">
    <property type="entry name" value="FATTY ACID SYNTHASE"/>
    <property type="match status" value="1"/>
</dbReference>
<dbReference type="InterPro" id="IPR013968">
    <property type="entry name" value="PKS_KR"/>
</dbReference>
<comment type="catalytic activity">
    <reaction evidence="48">
        <text>octanoyl-[ACP] + malonyl-[ACP] + H(+) = 3-oxodecanoyl-[ACP] + holo-[ACP] + CO2</text>
        <dbReference type="Rhea" id="RHEA:41852"/>
        <dbReference type="Rhea" id="RHEA-COMP:9623"/>
        <dbReference type="Rhea" id="RHEA-COMP:9636"/>
        <dbReference type="Rhea" id="RHEA-COMP:9637"/>
        <dbReference type="Rhea" id="RHEA-COMP:9685"/>
        <dbReference type="ChEBI" id="CHEBI:15378"/>
        <dbReference type="ChEBI" id="CHEBI:16526"/>
        <dbReference type="ChEBI" id="CHEBI:64479"/>
        <dbReference type="ChEBI" id="CHEBI:78449"/>
        <dbReference type="ChEBI" id="CHEBI:78463"/>
        <dbReference type="ChEBI" id="CHEBI:78464"/>
    </reaction>
    <physiologicalReaction direction="left-to-right" evidence="48">
        <dbReference type="Rhea" id="RHEA:41853"/>
    </physiologicalReaction>
</comment>
<gene>
    <name evidence="52" type="ORF">DMN91_002976</name>
</gene>
<dbReference type="InterPro" id="IPR036291">
    <property type="entry name" value="NAD(P)-bd_dom_sf"/>
</dbReference>
<dbReference type="Gene3D" id="3.40.50.720">
    <property type="entry name" value="NAD(P)-binding Rossmann-like Domain"/>
    <property type="match status" value="2"/>
</dbReference>
<comment type="catalytic activity">
    <reaction evidence="30">
        <text>hexadecanoyl-[ACP] + malonyl-[ACP] + H(+) = 3-oxooctadecanoyl-[ACP] + holo-[ACP] + CO2</text>
        <dbReference type="Rhea" id="RHEA:41916"/>
        <dbReference type="Rhea" id="RHEA-COMP:9623"/>
        <dbReference type="Rhea" id="RHEA-COMP:9652"/>
        <dbReference type="Rhea" id="RHEA-COMP:9653"/>
        <dbReference type="Rhea" id="RHEA-COMP:9685"/>
        <dbReference type="ChEBI" id="CHEBI:15378"/>
        <dbReference type="ChEBI" id="CHEBI:16526"/>
        <dbReference type="ChEBI" id="CHEBI:64479"/>
        <dbReference type="ChEBI" id="CHEBI:78449"/>
        <dbReference type="ChEBI" id="CHEBI:78483"/>
        <dbReference type="ChEBI" id="CHEBI:78487"/>
    </reaction>
    <physiologicalReaction direction="left-to-right" evidence="30">
        <dbReference type="Rhea" id="RHEA:41917"/>
    </physiologicalReaction>
</comment>
<dbReference type="InterPro" id="IPR049552">
    <property type="entry name" value="PKS_DH_N"/>
</dbReference>
<comment type="catalytic activity">
    <reaction evidence="31">
        <text>(2E)-dodecenoyl-[ACP] + NADPH + H(+) = dodecanoyl-[ACP] + NADP(+)</text>
        <dbReference type="Rhea" id="RHEA:41880"/>
        <dbReference type="Rhea" id="RHEA-COMP:9643"/>
        <dbReference type="Rhea" id="RHEA-COMP:9644"/>
        <dbReference type="ChEBI" id="CHEBI:15378"/>
        <dbReference type="ChEBI" id="CHEBI:57783"/>
        <dbReference type="ChEBI" id="CHEBI:58349"/>
        <dbReference type="ChEBI" id="CHEBI:65264"/>
        <dbReference type="ChEBI" id="CHEBI:78472"/>
    </reaction>
    <physiologicalReaction direction="left-to-right" evidence="31">
        <dbReference type="Rhea" id="RHEA:41881"/>
    </physiologicalReaction>
</comment>
<comment type="catalytic activity">
    <reaction evidence="13">
        <text>a (3R)-hydroxyacyl-[ACP] = a (2E)-enoyl-[ACP] + H2O</text>
        <dbReference type="Rhea" id="RHEA:13097"/>
        <dbReference type="Rhea" id="RHEA-COMP:9925"/>
        <dbReference type="Rhea" id="RHEA-COMP:9945"/>
        <dbReference type="ChEBI" id="CHEBI:15377"/>
        <dbReference type="ChEBI" id="CHEBI:78784"/>
        <dbReference type="ChEBI" id="CHEBI:78827"/>
        <dbReference type="EC" id="4.2.1.59"/>
    </reaction>
    <physiologicalReaction direction="left-to-right" evidence="13">
        <dbReference type="Rhea" id="RHEA:13098"/>
    </physiologicalReaction>
</comment>
<comment type="catalytic activity">
    <reaction evidence="32">
        <text>tetradecanoyl-[ACP] + H2O = tetradecanoate + holo-[ACP] + H(+)</text>
        <dbReference type="Rhea" id="RHEA:30123"/>
        <dbReference type="Rhea" id="RHEA-COMP:9648"/>
        <dbReference type="Rhea" id="RHEA-COMP:9685"/>
        <dbReference type="ChEBI" id="CHEBI:15377"/>
        <dbReference type="ChEBI" id="CHEBI:15378"/>
        <dbReference type="ChEBI" id="CHEBI:30807"/>
        <dbReference type="ChEBI" id="CHEBI:64479"/>
        <dbReference type="ChEBI" id="CHEBI:78477"/>
        <dbReference type="EC" id="3.1.2.14"/>
    </reaction>
    <physiologicalReaction direction="left-to-right" evidence="32">
        <dbReference type="Rhea" id="RHEA:30124"/>
    </physiologicalReaction>
</comment>
<comment type="catalytic activity">
    <reaction evidence="39">
        <text>3-oxotetradecanoyl-[ACP] + NADPH + H(+) = (3R)-hydroxytetradecanoyl-[ACP] + NADP(+)</text>
        <dbReference type="Rhea" id="RHEA:41888"/>
        <dbReference type="Rhea" id="RHEA-COMP:9645"/>
        <dbReference type="Rhea" id="RHEA-COMP:9646"/>
        <dbReference type="ChEBI" id="CHEBI:15378"/>
        <dbReference type="ChEBI" id="CHEBI:57783"/>
        <dbReference type="ChEBI" id="CHEBI:58349"/>
        <dbReference type="ChEBI" id="CHEBI:78473"/>
        <dbReference type="ChEBI" id="CHEBI:78474"/>
    </reaction>
    <physiologicalReaction direction="left-to-right" evidence="39">
        <dbReference type="Rhea" id="RHEA:41889"/>
    </physiologicalReaction>
</comment>
<dbReference type="GO" id="GO:0004315">
    <property type="term" value="F:3-oxoacyl-[acyl-carrier-protein] synthase activity"/>
    <property type="evidence" value="ECO:0007669"/>
    <property type="project" value="UniProtKB-EC"/>
</dbReference>
<dbReference type="SUPFAM" id="SSF50129">
    <property type="entry name" value="GroES-like"/>
    <property type="match status" value="1"/>
</dbReference>
<feature type="region of interest" description="C-terminal hotdog fold" evidence="49">
    <location>
        <begin position="675"/>
        <end position="804"/>
    </location>
</feature>
<dbReference type="GO" id="GO:0004312">
    <property type="term" value="F:fatty acid synthase activity"/>
    <property type="evidence" value="ECO:0007669"/>
    <property type="project" value="TreeGrafter"/>
</dbReference>
<dbReference type="Pfam" id="PF00109">
    <property type="entry name" value="ketoacyl-synt"/>
    <property type="match status" value="1"/>
</dbReference>
<evidence type="ECO:0000256" key="39">
    <source>
        <dbReference type="ARBA" id="ARBA00048935"/>
    </source>
</evidence>
<keyword evidence="8" id="KW-0007">Acetylation</keyword>
<keyword evidence="5" id="KW-0702">S-nitrosylation</keyword>
<keyword evidence="6" id="KW-0521">NADP</keyword>
<evidence type="ECO:0000256" key="47">
    <source>
        <dbReference type="ARBA" id="ARBA00049521"/>
    </source>
</evidence>
<evidence type="ECO:0000256" key="37">
    <source>
        <dbReference type="ARBA" id="ARBA00048691"/>
    </source>
</evidence>
<evidence type="ECO:0000256" key="5">
    <source>
        <dbReference type="ARBA" id="ARBA00022799"/>
    </source>
</evidence>
<evidence type="ECO:0000256" key="18">
    <source>
        <dbReference type="ARBA" id="ARBA00023442"/>
    </source>
</evidence>
<dbReference type="InterPro" id="IPR016035">
    <property type="entry name" value="Acyl_Trfase/lysoPLipase"/>
</dbReference>
<dbReference type="CDD" id="cd05195">
    <property type="entry name" value="enoyl_red"/>
    <property type="match status" value="1"/>
</dbReference>
<comment type="catalytic activity">
    <reaction evidence="19">
        <text>3-oxooctadecanoyl-[ACP] + NADPH + H(+) = (3R)-hydroxyoctadecanoyl-[ACP] + NADP(+)</text>
        <dbReference type="Rhea" id="RHEA:41920"/>
        <dbReference type="Rhea" id="RHEA-COMP:9653"/>
        <dbReference type="Rhea" id="RHEA-COMP:9654"/>
        <dbReference type="ChEBI" id="CHEBI:15378"/>
        <dbReference type="ChEBI" id="CHEBI:57783"/>
        <dbReference type="ChEBI" id="CHEBI:58349"/>
        <dbReference type="ChEBI" id="CHEBI:78487"/>
        <dbReference type="ChEBI" id="CHEBI:78488"/>
    </reaction>
    <physiologicalReaction direction="left-to-right" evidence="19">
        <dbReference type="Rhea" id="RHEA:41921"/>
    </physiologicalReaction>
</comment>
<dbReference type="InterPro" id="IPR029058">
    <property type="entry name" value="AB_hydrolase_fold"/>
</dbReference>
<dbReference type="InterPro" id="IPR050091">
    <property type="entry name" value="PKS_NRPS_Biosynth_Enz"/>
</dbReference>
<keyword evidence="4" id="KW-0808">Transferase</keyword>
<dbReference type="InterPro" id="IPR049900">
    <property type="entry name" value="PKS_mFAS_DH"/>
</dbReference>
<comment type="catalytic activity">
    <reaction evidence="9">
        <text>(3R)-hydroxyoctanoyl-[ACP] = (2E)-octenoyl-[ACP] + H2O</text>
        <dbReference type="Rhea" id="RHEA:41844"/>
        <dbReference type="Rhea" id="RHEA-COMP:9634"/>
        <dbReference type="Rhea" id="RHEA-COMP:9635"/>
        <dbReference type="ChEBI" id="CHEBI:15377"/>
        <dbReference type="ChEBI" id="CHEBI:78461"/>
        <dbReference type="ChEBI" id="CHEBI:78462"/>
    </reaction>
    <physiologicalReaction direction="left-to-right" evidence="9">
        <dbReference type="Rhea" id="RHEA:41845"/>
    </physiologicalReaction>
</comment>
<evidence type="ECO:0000256" key="41">
    <source>
        <dbReference type="ARBA" id="ARBA00049109"/>
    </source>
</evidence>
<comment type="catalytic activity">
    <reaction evidence="43">
        <text>3-oxododecanoyl-[ACP] + NADPH + H(+) = (3R)-hydroxydodecanoyl-[ACP] + NADP(+)</text>
        <dbReference type="Rhea" id="RHEA:41872"/>
        <dbReference type="Rhea" id="RHEA-COMP:9641"/>
        <dbReference type="Rhea" id="RHEA-COMP:9642"/>
        <dbReference type="ChEBI" id="CHEBI:15378"/>
        <dbReference type="ChEBI" id="CHEBI:57783"/>
        <dbReference type="ChEBI" id="CHEBI:58349"/>
        <dbReference type="ChEBI" id="CHEBI:78469"/>
        <dbReference type="ChEBI" id="CHEBI:78470"/>
    </reaction>
    <physiologicalReaction direction="left-to-right" evidence="43">
        <dbReference type="Rhea" id="RHEA:41873"/>
    </physiologicalReaction>
</comment>
<comment type="catalytic activity">
    <reaction evidence="36">
        <text>a 2,3-saturated acyl-[ACP] + NADP(+) = a (2E)-enoyl-[ACP] + NADPH + H(+)</text>
        <dbReference type="Rhea" id="RHEA:22564"/>
        <dbReference type="Rhea" id="RHEA-COMP:9925"/>
        <dbReference type="Rhea" id="RHEA-COMP:9926"/>
        <dbReference type="ChEBI" id="CHEBI:15378"/>
        <dbReference type="ChEBI" id="CHEBI:57783"/>
        <dbReference type="ChEBI" id="CHEBI:58349"/>
        <dbReference type="ChEBI" id="CHEBI:78784"/>
        <dbReference type="ChEBI" id="CHEBI:78785"/>
        <dbReference type="EC" id="1.3.1.39"/>
    </reaction>
    <physiologicalReaction direction="right-to-left" evidence="36">
        <dbReference type="Rhea" id="RHEA:22566"/>
    </physiologicalReaction>
</comment>
<evidence type="ECO:0000256" key="8">
    <source>
        <dbReference type="ARBA" id="ARBA00022990"/>
    </source>
</evidence>
<evidence type="ECO:0000256" key="24">
    <source>
        <dbReference type="ARBA" id="ARBA00047500"/>
    </source>
</evidence>
<feature type="active site" description="Proton acceptor; for dehydratase activity" evidence="49">
    <location>
        <position position="572"/>
    </location>
</feature>
<dbReference type="InterPro" id="IPR057326">
    <property type="entry name" value="KR_dom"/>
</dbReference>
<comment type="catalytic activity">
    <reaction evidence="20">
        <text>hexanoyl-[ACP] + malonyl-[ACP] + H(+) = 3-oxooctanoyl-[ACP] + holo-[ACP] + CO2</text>
        <dbReference type="Rhea" id="RHEA:41836"/>
        <dbReference type="Rhea" id="RHEA-COMP:9623"/>
        <dbReference type="Rhea" id="RHEA-COMP:9632"/>
        <dbReference type="Rhea" id="RHEA-COMP:9633"/>
        <dbReference type="Rhea" id="RHEA-COMP:9685"/>
        <dbReference type="ChEBI" id="CHEBI:15378"/>
        <dbReference type="ChEBI" id="CHEBI:16526"/>
        <dbReference type="ChEBI" id="CHEBI:64479"/>
        <dbReference type="ChEBI" id="CHEBI:78449"/>
        <dbReference type="ChEBI" id="CHEBI:78459"/>
        <dbReference type="ChEBI" id="CHEBI:78460"/>
    </reaction>
    <physiologicalReaction direction="left-to-right" evidence="20">
        <dbReference type="Rhea" id="RHEA:41837"/>
    </physiologicalReaction>
</comment>
<comment type="catalytic activity">
    <reaction evidence="21">
        <text>a (3R)-hydroxyacyl-[ACP] + NADP(+) = a 3-oxoacyl-[ACP] + NADPH + H(+)</text>
        <dbReference type="Rhea" id="RHEA:17397"/>
        <dbReference type="Rhea" id="RHEA-COMP:9916"/>
        <dbReference type="Rhea" id="RHEA-COMP:9945"/>
        <dbReference type="ChEBI" id="CHEBI:15378"/>
        <dbReference type="ChEBI" id="CHEBI:57783"/>
        <dbReference type="ChEBI" id="CHEBI:58349"/>
        <dbReference type="ChEBI" id="CHEBI:78776"/>
        <dbReference type="ChEBI" id="CHEBI:78827"/>
        <dbReference type="EC" id="1.1.1.100"/>
    </reaction>
    <physiologicalReaction direction="right-to-left" evidence="21">
        <dbReference type="Rhea" id="RHEA:17399"/>
    </physiologicalReaction>
</comment>
<feature type="domain" description="Ketosynthase family 3 (KS3)" evidence="50">
    <location>
        <begin position="16"/>
        <end position="485"/>
    </location>
</feature>
<sequence length="1995" mass="223433">MPVPKSKFPKLASTPGEEIVISGIAGRYPDSDNVELLKNNLFNKVDLVTDDDRRWRFDHAEIPQRLGKINNVGKFDALFFGVHFKQAHTLDPMCRMLLEHAYEAVIDAGINPRQLRGSRTGVFIGTCFSESEKTWFYEKLQVNGFGITGCSRAMLANRISYWLGIHGPSYTLDSACSSSLYALENAYRSILDGQCDSAIVGGSNLCLHPYVVIAMETGTIPPNLHYKTPLKGMKSLEDGRLKVVTDTTPWEGGYVGINSFGFGGANCHVILKSHTKAKINNGAKTDDLPRLVVVSGRTEESVKVFLNDVSIELMRFPVFAQAIQKCDAVLRPRGVDLMNILTNKDKSMFDNILNSFVGIAAVQANKVFAKEVNCSNIAYHSRYIAPAGPKLLTYLTEVIPEPKPRSRKWVSTSVPRNKWFTASAKLSSAEYHTNNLLSPVLFEETARMIPKDAVTIEIAPHGLLQAILRRSLGSGVTNIPLTQRGHKDNAEVFLQAIGKLYNTGLQPDIAKLYPPIEYPVSRGTPMISPSIRWEHSDDWYVTSFKTQKKVTSGERIVTISPKNEDHVYMTNHVLDGKNLIPAVAYLGMVWETMALLQAEAHTNLSVVFEDLTFMRATHFPKEGETQLTVMVQKGTGKFEVSEDDIAIVSGLIRVTPNPPSEKVSPALLPEDTDEEEVMNTEDIYKEFRLRGYQYAGPFCSLKSTSISMTKGHLAWTGNWVTFIDGMLQLMLLGMDTRDLYLVTRIQKIVIDTKLHQQEVQKLHSVDRQLPVRVYKDWNIAMSGGVEIRALVSTAIPRQLMHADPILENHKFVAHRDGAQVSLQEAMRLSTHIALECLQTAHMKAIELIDNSDKVAVNELASPILIEILNDTPIVQANVCLASNRFAMGELPSDLTRVDIRRVSKDAALVVGIELLTKSKNDQLQQVVSILRNGGFVLTREKSPKPDNLSALSKYHLDIILEKSTGKENIILLKKKEMIRKTEVVYIKNNEFSWLKKLNSVMNAESKNTENVRILLVGEGDYECGLLGFVNSLRREPGGEIIRSVLIQDSKAPAFSPQNSFYSEQIQLDLPINVLRPGKVWGSYRQLPLPSQKAKPVQHAFVKQLVRNDLSSLNWVEGPIRPSNNQQGLVNIVYSSLNFKDIMLTTGKLIVNSNERRDRFDEIAIGLDFAGVDAAGRRVMGICENRGMANVIVADKDLCWYVPDNWSLEDAATVPCVYATCYYALYINGEMKKDHKVLIHSGAGGIGQAAIHLALHEGCEVFTTVGTPEKRKFIREKFPSIPDDHIGNSNDTSFEQMILQRTQGQGVNLILNSLAEEKLQASVRCVTKNGRFLEIGKFDLAQNNVLGMMVFLKEISFHGIILDNVHSYPQEKMELSNLLAEGLKSGAVKPLVRTVFEREELTTAFRYMTTRKHVGKKSYLLLGGLGGVGLELADWLILRGARNLVLTSRTGVKTGYQRSRIDRWKSYGVNVLIVTGADASNHKDCEFILKSAEKQAPVDAIFNLIASLRDNILKNQTAESFEQSFKEKAWSTKRMDELSRKLCPQLRHFVAFSSLFCSRGNPGQTNYNMANSVMERICEERVADGLPGLAIEFGTIDEVGIVNNMQASNKELIINGVQQQRISSCLEKLEEFLLQDQTSLERDFDMFLTARDIRNLTFAKLAEMRSKDVEETQEQGKGQETEVFDMHLLIRKVNDENITPEVCMELPTRKDSRKVDVFLLPGIEGCGHIFNALAPKIRPRVTCLQYGANNIKSTLTSIPEYADYLLQYVLPIAKQKRMFSLVGYSYGALIALELAKRLEDHNLNGRLVLIDGAPQLLKAMIEQFMPSSTQEELQNNVLLSIMDMLQPGVSGKLLLALEKCANWEKKLDSFISHIPRDSVPLSVENQRALCTTIYRHVVALKNYDPSALQLRTPITLLKPTKPSVPLALEEDYGLRKITRDKVEVHYIEGNHVTMVDSDTVVTVIGGDPIEDPKLFKKLILEDRPLEEEDHEERTRT</sequence>
<evidence type="ECO:0000256" key="16">
    <source>
        <dbReference type="ARBA" id="ARBA00023401"/>
    </source>
</evidence>
<dbReference type="Gene3D" id="3.30.70.3290">
    <property type="match status" value="1"/>
</dbReference>
<dbReference type="InterPro" id="IPR013149">
    <property type="entry name" value="ADH-like_C"/>
</dbReference>
<comment type="catalytic activity">
    <reaction evidence="44">
        <text>3-oxohexadecanoyl-[ACP] + NADPH + H(+) = (3R)-hydroxyhexadecanoyl-[ACP] + NADP(+)</text>
        <dbReference type="Rhea" id="RHEA:41904"/>
        <dbReference type="Rhea" id="RHEA-COMP:9649"/>
        <dbReference type="Rhea" id="RHEA-COMP:9650"/>
        <dbReference type="ChEBI" id="CHEBI:15378"/>
        <dbReference type="ChEBI" id="CHEBI:57783"/>
        <dbReference type="ChEBI" id="CHEBI:58349"/>
        <dbReference type="ChEBI" id="CHEBI:78478"/>
        <dbReference type="ChEBI" id="CHEBI:78480"/>
    </reaction>
    <physiologicalReaction direction="left-to-right" evidence="44">
        <dbReference type="Rhea" id="RHEA:41905"/>
    </physiologicalReaction>
</comment>
<comment type="catalytic activity">
    <reaction evidence="28">
        <text>3-oxobutanoyl-[ACP] + NADPH + H(+) = (3R)-hydroxybutanoyl-[ACP] + NADP(+)</text>
        <dbReference type="Rhea" id="RHEA:41804"/>
        <dbReference type="Rhea" id="RHEA-COMP:9625"/>
        <dbReference type="Rhea" id="RHEA-COMP:9626"/>
        <dbReference type="ChEBI" id="CHEBI:15378"/>
        <dbReference type="ChEBI" id="CHEBI:57783"/>
        <dbReference type="ChEBI" id="CHEBI:58349"/>
        <dbReference type="ChEBI" id="CHEBI:78450"/>
        <dbReference type="ChEBI" id="CHEBI:78451"/>
    </reaction>
    <physiologicalReaction direction="left-to-right" evidence="28">
        <dbReference type="Rhea" id="RHEA:41805"/>
    </physiologicalReaction>
</comment>
<comment type="catalytic activity">
    <reaction evidence="16">
        <text>(3R)-hydroxyhexadecanoyl-[ACP] = (2E)-hexadecenoyl-[ACP] + H2O</text>
        <dbReference type="Rhea" id="RHEA:41908"/>
        <dbReference type="Rhea" id="RHEA-COMP:9650"/>
        <dbReference type="Rhea" id="RHEA-COMP:9651"/>
        <dbReference type="ChEBI" id="CHEBI:15377"/>
        <dbReference type="ChEBI" id="CHEBI:78480"/>
        <dbReference type="ChEBI" id="CHEBI:78481"/>
    </reaction>
    <physiologicalReaction direction="left-to-right" evidence="16">
        <dbReference type="Rhea" id="RHEA:41909"/>
    </physiologicalReaction>
</comment>
<evidence type="ECO:0000256" key="3">
    <source>
        <dbReference type="ARBA" id="ARBA00022553"/>
    </source>
</evidence>
<evidence type="ECO:0000256" key="36">
    <source>
        <dbReference type="ARBA" id="ARBA00048650"/>
    </source>
</evidence>
<dbReference type="Gene3D" id="3.40.366.10">
    <property type="entry name" value="Malonyl-Coenzyme A Acyl Carrier Protein, domain 2"/>
    <property type="match status" value="1"/>
</dbReference>
<proteinExistence type="predicted"/>
<dbReference type="InterPro" id="IPR011032">
    <property type="entry name" value="GroES-like_sf"/>
</dbReference>
<name>A0A3L8DXR9_OOCBI</name>
<evidence type="ECO:0000256" key="17">
    <source>
        <dbReference type="ARBA" id="ARBA00023402"/>
    </source>
</evidence>
<protein>
    <submittedName>
        <fullName evidence="52">Uncharacterized protein</fullName>
    </submittedName>
</protein>
<evidence type="ECO:0000256" key="32">
    <source>
        <dbReference type="ARBA" id="ARBA00048289"/>
    </source>
</evidence>
<comment type="catalytic activity">
    <reaction evidence="10">
        <text>(3R)-hydroxydodecanoyl-[ACP] = (2E)-dodecenoyl-[ACP] + H2O</text>
        <dbReference type="Rhea" id="RHEA:41876"/>
        <dbReference type="Rhea" id="RHEA-COMP:9642"/>
        <dbReference type="Rhea" id="RHEA-COMP:9643"/>
        <dbReference type="ChEBI" id="CHEBI:15377"/>
        <dbReference type="ChEBI" id="CHEBI:78470"/>
        <dbReference type="ChEBI" id="CHEBI:78472"/>
    </reaction>
    <physiologicalReaction direction="left-to-right" evidence="10">
        <dbReference type="Rhea" id="RHEA:41877"/>
    </physiologicalReaction>
</comment>
<feature type="domain" description="PKS/mFAS DH" evidence="51">
    <location>
        <begin position="535"/>
        <end position="804"/>
    </location>
</feature>
<dbReference type="PROSITE" id="PS52019">
    <property type="entry name" value="PKS_MFAS_DH"/>
    <property type="match status" value="1"/>
</dbReference>
<comment type="catalytic activity">
    <reaction evidence="26">
        <text>(2E)-hexadecenoyl-[ACP] + NADPH + H(+) = hexadecanoyl-[ACP] + NADP(+)</text>
        <dbReference type="Rhea" id="RHEA:41912"/>
        <dbReference type="Rhea" id="RHEA-COMP:9651"/>
        <dbReference type="Rhea" id="RHEA-COMP:9652"/>
        <dbReference type="ChEBI" id="CHEBI:15378"/>
        <dbReference type="ChEBI" id="CHEBI:57783"/>
        <dbReference type="ChEBI" id="CHEBI:58349"/>
        <dbReference type="ChEBI" id="CHEBI:78481"/>
        <dbReference type="ChEBI" id="CHEBI:78483"/>
    </reaction>
    <physiologicalReaction direction="left-to-right" evidence="26">
        <dbReference type="Rhea" id="RHEA:41913"/>
    </physiologicalReaction>
</comment>
<comment type="catalytic activity">
    <reaction evidence="15">
        <text>(3R)-hydroxyoctadecanoyl-[ACP] = (2E)-octadecenoyl-[ACP] + H2O</text>
        <dbReference type="Rhea" id="RHEA:41924"/>
        <dbReference type="Rhea" id="RHEA-COMP:9654"/>
        <dbReference type="Rhea" id="RHEA-COMP:9655"/>
        <dbReference type="ChEBI" id="CHEBI:15377"/>
        <dbReference type="ChEBI" id="CHEBI:78488"/>
        <dbReference type="ChEBI" id="CHEBI:78489"/>
    </reaction>
    <physiologicalReaction direction="left-to-right" evidence="15">
        <dbReference type="Rhea" id="RHEA:41925"/>
    </physiologicalReaction>
</comment>
<dbReference type="EMBL" id="QOIP01000003">
    <property type="protein sequence ID" value="RLU24885.1"/>
    <property type="molecule type" value="Genomic_DNA"/>
</dbReference>
<comment type="catalytic activity">
    <reaction evidence="25">
        <text>dodecanoyl-[ACP] + malonyl-[ACP] + H(+) = 3-oxotetradecanoyl-[ACP] + holo-[ACP] + CO2</text>
        <dbReference type="Rhea" id="RHEA:41884"/>
        <dbReference type="Rhea" id="RHEA-COMP:9623"/>
        <dbReference type="Rhea" id="RHEA-COMP:9644"/>
        <dbReference type="Rhea" id="RHEA-COMP:9645"/>
        <dbReference type="Rhea" id="RHEA-COMP:9685"/>
        <dbReference type="ChEBI" id="CHEBI:15378"/>
        <dbReference type="ChEBI" id="CHEBI:16526"/>
        <dbReference type="ChEBI" id="CHEBI:64479"/>
        <dbReference type="ChEBI" id="CHEBI:65264"/>
        <dbReference type="ChEBI" id="CHEBI:78449"/>
        <dbReference type="ChEBI" id="CHEBI:78473"/>
    </reaction>
    <physiologicalReaction direction="left-to-right" evidence="25">
        <dbReference type="Rhea" id="RHEA:41885"/>
    </physiologicalReaction>
</comment>
<comment type="catalytic activity">
    <reaction evidence="41">
        <text>decanoyl-[ACP] + malonyl-[ACP] + H(+) = 3-oxododecanoyl-[ACP] + holo-[ACP] + CO2</text>
        <dbReference type="Rhea" id="RHEA:41868"/>
        <dbReference type="Rhea" id="RHEA-COMP:9623"/>
        <dbReference type="Rhea" id="RHEA-COMP:9640"/>
        <dbReference type="Rhea" id="RHEA-COMP:9641"/>
        <dbReference type="Rhea" id="RHEA-COMP:9685"/>
        <dbReference type="ChEBI" id="CHEBI:15378"/>
        <dbReference type="ChEBI" id="CHEBI:16526"/>
        <dbReference type="ChEBI" id="CHEBI:64479"/>
        <dbReference type="ChEBI" id="CHEBI:78449"/>
        <dbReference type="ChEBI" id="CHEBI:78468"/>
        <dbReference type="ChEBI" id="CHEBI:78469"/>
    </reaction>
    <physiologicalReaction direction="left-to-right" evidence="41">
        <dbReference type="Rhea" id="RHEA:41869"/>
    </physiologicalReaction>
</comment>
<dbReference type="Pfam" id="PF00698">
    <property type="entry name" value="Acyl_transf_1"/>
    <property type="match status" value="1"/>
</dbReference>
<comment type="catalytic activity">
    <reaction evidence="11">
        <text>(3R)-hydroxyhexanoyl-[ACP] = (2E)-hexenoyl-[ACP] + H2O</text>
        <dbReference type="Rhea" id="RHEA:41828"/>
        <dbReference type="Rhea" id="RHEA-COMP:9630"/>
        <dbReference type="Rhea" id="RHEA-COMP:9631"/>
        <dbReference type="ChEBI" id="CHEBI:15377"/>
        <dbReference type="ChEBI" id="CHEBI:78457"/>
        <dbReference type="ChEBI" id="CHEBI:78458"/>
    </reaction>
    <physiologicalReaction direction="left-to-right" evidence="11">
        <dbReference type="Rhea" id="RHEA:41829"/>
    </physiologicalReaction>
</comment>
<dbReference type="SMART" id="SM00829">
    <property type="entry name" value="PKS_ER"/>
    <property type="match status" value="1"/>
</dbReference>
<dbReference type="InterPro" id="IPR001031">
    <property type="entry name" value="Thioesterase"/>
</dbReference>
<evidence type="ECO:0000256" key="38">
    <source>
        <dbReference type="ARBA" id="ARBA00048704"/>
    </source>
</evidence>
<dbReference type="SUPFAM" id="SSF52151">
    <property type="entry name" value="FabD/lysophospholipase-like"/>
    <property type="match status" value="1"/>
</dbReference>
<organism evidence="52 53">
    <name type="scientific">Ooceraea biroi</name>
    <name type="common">Clonal raider ant</name>
    <name type="synonym">Cerapachys biroi</name>
    <dbReference type="NCBI Taxonomy" id="2015173"/>
    <lineage>
        <taxon>Eukaryota</taxon>
        <taxon>Metazoa</taxon>
        <taxon>Ecdysozoa</taxon>
        <taxon>Arthropoda</taxon>
        <taxon>Hexapoda</taxon>
        <taxon>Insecta</taxon>
        <taxon>Pterygota</taxon>
        <taxon>Neoptera</taxon>
        <taxon>Endopterygota</taxon>
        <taxon>Hymenoptera</taxon>
        <taxon>Apocrita</taxon>
        <taxon>Aculeata</taxon>
        <taxon>Formicoidea</taxon>
        <taxon>Formicidae</taxon>
        <taxon>Dorylinae</taxon>
        <taxon>Ooceraea</taxon>
    </lineage>
</organism>
<dbReference type="SMART" id="SM00822">
    <property type="entry name" value="PKS_KR"/>
    <property type="match status" value="1"/>
</dbReference>
<dbReference type="Gene3D" id="3.90.180.10">
    <property type="entry name" value="Medium-chain alcohol dehydrogenases, catalytic domain"/>
    <property type="match status" value="1"/>
</dbReference>
<evidence type="ECO:0000256" key="13">
    <source>
        <dbReference type="ARBA" id="ARBA00023394"/>
    </source>
</evidence>
<dbReference type="SMART" id="SM00827">
    <property type="entry name" value="PKS_AT"/>
    <property type="match status" value="1"/>
</dbReference>
<dbReference type="InterPro" id="IPR032821">
    <property type="entry name" value="PKS_assoc"/>
</dbReference>
<comment type="catalytic activity">
    <reaction evidence="17">
        <text>(3R)-hydroxybutanoyl-[ACP] = (2E)-butenoyl-[ACP] + H2O</text>
        <dbReference type="Rhea" id="RHEA:41808"/>
        <dbReference type="Rhea" id="RHEA-COMP:9626"/>
        <dbReference type="Rhea" id="RHEA-COMP:9627"/>
        <dbReference type="ChEBI" id="CHEBI:15377"/>
        <dbReference type="ChEBI" id="CHEBI:78451"/>
        <dbReference type="ChEBI" id="CHEBI:78453"/>
    </reaction>
    <physiologicalReaction direction="left-to-right" evidence="17">
        <dbReference type="Rhea" id="RHEA:41809"/>
    </physiologicalReaction>
</comment>
<comment type="caution">
    <text evidence="52">The sequence shown here is derived from an EMBL/GenBank/DDBJ whole genome shotgun (WGS) entry which is preliminary data.</text>
</comment>
<dbReference type="CDD" id="cd00833">
    <property type="entry name" value="PKS"/>
    <property type="match status" value="1"/>
</dbReference>
<evidence type="ECO:0000256" key="31">
    <source>
        <dbReference type="ARBA" id="ARBA00048281"/>
    </source>
</evidence>
<evidence type="ECO:0000256" key="2">
    <source>
        <dbReference type="ARBA" id="ARBA00022450"/>
    </source>
</evidence>
<comment type="catalytic activity">
    <reaction evidence="46">
        <text>butanoyl-[ACP] + malonyl-[ACP] + H(+) = 3-oxohexanoyl-[ACP] + holo-[ACP] + CO2</text>
        <dbReference type="Rhea" id="RHEA:41820"/>
        <dbReference type="Rhea" id="RHEA-COMP:9623"/>
        <dbReference type="Rhea" id="RHEA-COMP:9628"/>
        <dbReference type="Rhea" id="RHEA-COMP:9629"/>
        <dbReference type="Rhea" id="RHEA-COMP:9685"/>
        <dbReference type="ChEBI" id="CHEBI:15378"/>
        <dbReference type="ChEBI" id="CHEBI:16526"/>
        <dbReference type="ChEBI" id="CHEBI:64479"/>
        <dbReference type="ChEBI" id="CHEBI:78449"/>
        <dbReference type="ChEBI" id="CHEBI:78454"/>
        <dbReference type="ChEBI" id="CHEBI:78456"/>
    </reaction>
    <physiologicalReaction direction="left-to-right" evidence="46">
        <dbReference type="Rhea" id="RHEA:41821"/>
    </physiologicalReaction>
</comment>
<comment type="catalytic activity">
    <reaction evidence="38">
        <text>hexadecanoyl-[ACP] + H2O = hexadecanoate + holo-[ACP] + H(+)</text>
        <dbReference type="Rhea" id="RHEA:41932"/>
        <dbReference type="Rhea" id="RHEA-COMP:9652"/>
        <dbReference type="Rhea" id="RHEA-COMP:9685"/>
        <dbReference type="ChEBI" id="CHEBI:7896"/>
        <dbReference type="ChEBI" id="CHEBI:15377"/>
        <dbReference type="ChEBI" id="CHEBI:15378"/>
        <dbReference type="ChEBI" id="CHEBI:64479"/>
        <dbReference type="ChEBI" id="CHEBI:78483"/>
        <dbReference type="EC" id="3.1.2.14"/>
    </reaction>
    <physiologicalReaction direction="left-to-right" evidence="38">
        <dbReference type="Rhea" id="RHEA:41933"/>
    </physiologicalReaction>
</comment>
<comment type="catalytic activity">
    <reaction evidence="29">
        <text>acetyl-[ACP] + malonyl-[ACP] + H(+) = 3-oxobutanoyl-[ACP] + holo-[ACP] + CO2</text>
        <dbReference type="Rhea" id="RHEA:41800"/>
        <dbReference type="Rhea" id="RHEA-COMP:9621"/>
        <dbReference type="Rhea" id="RHEA-COMP:9623"/>
        <dbReference type="Rhea" id="RHEA-COMP:9625"/>
        <dbReference type="Rhea" id="RHEA-COMP:9685"/>
        <dbReference type="ChEBI" id="CHEBI:15378"/>
        <dbReference type="ChEBI" id="CHEBI:16526"/>
        <dbReference type="ChEBI" id="CHEBI:64479"/>
        <dbReference type="ChEBI" id="CHEBI:78446"/>
        <dbReference type="ChEBI" id="CHEBI:78449"/>
        <dbReference type="ChEBI" id="CHEBI:78450"/>
    </reaction>
    <physiologicalReaction direction="left-to-right" evidence="29">
        <dbReference type="Rhea" id="RHEA:41801"/>
    </physiologicalReaction>
</comment>
<dbReference type="Gene3D" id="1.10.287.1960">
    <property type="match status" value="1"/>
</dbReference>
<evidence type="ECO:0000256" key="28">
    <source>
        <dbReference type="ARBA" id="ARBA00047953"/>
    </source>
</evidence>
<dbReference type="PROSITE" id="PS52004">
    <property type="entry name" value="KS3_2"/>
    <property type="match status" value="1"/>
</dbReference>
<evidence type="ECO:0000256" key="14">
    <source>
        <dbReference type="ARBA" id="ARBA00023398"/>
    </source>
</evidence>
<reference evidence="52 53" key="1">
    <citation type="journal article" date="2018" name="Genome Res.">
        <title>The genomic architecture and molecular evolution of ant odorant receptors.</title>
        <authorList>
            <person name="McKenzie S.K."/>
            <person name="Kronauer D.J.C."/>
        </authorList>
    </citation>
    <scope>NUCLEOTIDE SEQUENCE [LARGE SCALE GENOMIC DNA]</scope>
    <source>
        <strain evidence="52">Clonal line C1</strain>
    </source>
</reference>
<dbReference type="Gene3D" id="3.10.129.110">
    <property type="entry name" value="Polyketide synthase dehydratase"/>
    <property type="match status" value="1"/>
</dbReference>
<evidence type="ECO:0000256" key="35">
    <source>
        <dbReference type="ARBA" id="ARBA00048571"/>
    </source>
</evidence>
<comment type="catalytic activity">
    <reaction evidence="45">
        <text>3-oxooctanoyl-[ACP] + NADPH + H(+) = (3R)-hydroxyoctanoyl-[ACP] + NADP(+)</text>
        <dbReference type="Rhea" id="RHEA:41840"/>
        <dbReference type="Rhea" id="RHEA-COMP:9633"/>
        <dbReference type="Rhea" id="RHEA-COMP:9634"/>
        <dbReference type="ChEBI" id="CHEBI:15378"/>
        <dbReference type="ChEBI" id="CHEBI:57783"/>
        <dbReference type="ChEBI" id="CHEBI:58349"/>
        <dbReference type="ChEBI" id="CHEBI:78460"/>
        <dbReference type="ChEBI" id="CHEBI:78461"/>
    </reaction>
    <physiologicalReaction direction="left-to-right" evidence="45">
        <dbReference type="Rhea" id="RHEA:41841"/>
    </physiologicalReaction>
</comment>
<evidence type="ECO:0000256" key="33">
    <source>
        <dbReference type="ARBA" id="ARBA00048420"/>
    </source>
</evidence>
<evidence type="ECO:0000256" key="21">
    <source>
        <dbReference type="ARBA" id="ARBA00047400"/>
    </source>
</evidence>
<comment type="catalytic activity">
    <reaction evidence="35">
        <text>3-oxohexanoyl-[ACP] + NADPH + H(+) = (3R)-hydroxyhexanoyl-[ACP] + NADP(+)</text>
        <dbReference type="Rhea" id="RHEA:41824"/>
        <dbReference type="Rhea" id="RHEA-COMP:9629"/>
        <dbReference type="Rhea" id="RHEA-COMP:9630"/>
        <dbReference type="ChEBI" id="CHEBI:15378"/>
        <dbReference type="ChEBI" id="CHEBI:57783"/>
        <dbReference type="ChEBI" id="CHEBI:58349"/>
        <dbReference type="ChEBI" id="CHEBI:78456"/>
        <dbReference type="ChEBI" id="CHEBI:78457"/>
    </reaction>
    <physiologicalReaction direction="left-to-right" evidence="35">
        <dbReference type="Rhea" id="RHEA:41825"/>
    </physiologicalReaction>
</comment>
<dbReference type="InterPro" id="IPR014043">
    <property type="entry name" value="Acyl_transferase_dom"/>
</dbReference>
<dbReference type="OrthoDB" id="329835at2759"/>
<dbReference type="SUPFAM" id="SSF53474">
    <property type="entry name" value="alpha/beta-Hydrolases"/>
    <property type="match status" value="1"/>
</dbReference>
<dbReference type="InterPro" id="IPR001227">
    <property type="entry name" value="Ac_transferase_dom_sf"/>
</dbReference>
<evidence type="ECO:0000256" key="26">
    <source>
        <dbReference type="ARBA" id="ARBA00047810"/>
    </source>
</evidence>
<evidence type="ECO:0000256" key="29">
    <source>
        <dbReference type="ARBA" id="ARBA00047961"/>
    </source>
</evidence>
<evidence type="ECO:0000256" key="30">
    <source>
        <dbReference type="ARBA" id="ARBA00048051"/>
    </source>
</evidence>
<comment type="catalytic activity">
    <reaction evidence="33">
        <text>(2E)-octenoyl-[ACP] + NADPH + H(+) = octanoyl-[ACP] + NADP(+)</text>
        <dbReference type="Rhea" id="RHEA:41848"/>
        <dbReference type="Rhea" id="RHEA-COMP:9635"/>
        <dbReference type="Rhea" id="RHEA-COMP:9636"/>
        <dbReference type="ChEBI" id="CHEBI:15378"/>
        <dbReference type="ChEBI" id="CHEBI:57783"/>
        <dbReference type="ChEBI" id="CHEBI:58349"/>
        <dbReference type="ChEBI" id="CHEBI:78462"/>
        <dbReference type="ChEBI" id="CHEBI:78463"/>
    </reaction>
    <physiologicalReaction direction="left-to-right" evidence="33">
        <dbReference type="Rhea" id="RHEA:41849"/>
    </physiologicalReaction>
</comment>
<evidence type="ECO:0000256" key="19">
    <source>
        <dbReference type="ARBA" id="ARBA00047300"/>
    </source>
</evidence>
<comment type="catalytic activity">
    <reaction evidence="27">
        <text>(2E)-hexenoyl-[ACP] + NADPH + H(+) = hexanoyl-[ACP] + NADP(+)</text>
        <dbReference type="Rhea" id="RHEA:41832"/>
        <dbReference type="Rhea" id="RHEA-COMP:9631"/>
        <dbReference type="Rhea" id="RHEA-COMP:9632"/>
        <dbReference type="ChEBI" id="CHEBI:15378"/>
        <dbReference type="ChEBI" id="CHEBI:57783"/>
        <dbReference type="ChEBI" id="CHEBI:58349"/>
        <dbReference type="ChEBI" id="CHEBI:78458"/>
        <dbReference type="ChEBI" id="CHEBI:78459"/>
    </reaction>
    <physiologicalReaction direction="left-to-right" evidence="27">
        <dbReference type="Rhea" id="RHEA:41833"/>
    </physiologicalReaction>
</comment>
<evidence type="ECO:0000256" key="15">
    <source>
        <dbReference type="ARBA" id="ARBA00023399"/>
    </source>
</evidence>
<comment type="catalytic activity">
    <reaction evidence="23">
        <text>tetradecanoyl-[ACP] + malonyl-[ACP] + H(+) = 3-oxohexadecanoyl-[ACP] + holo-[ACP] + CO2</text>
        <dbReference type="Rhea" id="RHEA:41900"/>
        <dbReference type="Rhea" id="RHEA-COMP:9623"/>
        <dbReference type="Rhea" id="RHEA-COMP:9648"/>
        <dbReference type="Rhea" id="RHEA-COMP:9649"/>
        <dbReference type="Rhea" id="RHEA-COMP:9685"/>
        <dbReference type="ChEBI" id="CHEBI:15378"/>
        <dbReference type="ChEBI" id="CHEBI:16526"/>
        <dbReference type="ChEBI" id="CHEBI:64479"/>
        <dbReference type="ChEBI" id="CHEBI:78449"/>
        <dbReference type="ChEBI" id="CHEBI:78477"/>
        <dbReference type="ChEBI" id="CHEBI:78478"/>
    </reaction>
    <physiologicalReaction direction="left-to-right" evidence="23">
        <dbReference type="Rhea" id="RHEA:41901"/>
    </physiologicalReaction>
</comment>
<evidence type="ECO:0000256" key="42">
    <source>
        <dbReference type="ARBA" id="ARBA00049171"/>
    </source>
</evidence>
<comment type="catalytic activity">
    <reaction evidence="42">
        <text>(2E)-tetradecenoyl-[ACP] + NADPH + H(+) = tetradecanoyl-[ACP] + NADP(+)</text>
        <dbReference type="Rhea" id="RHEA:41896"/>
        <dbReference type="Rhea" id="RHEA-COMP:9647"/>
        <dbReference type="Rhea" id="RHEA-COMP:9648"/>
        <dbReference type="ChEBI" id="CHEBI:15378"/>
        <dbReference type="ChEBI" id="CHEBI:57783"/>
        <dbReference type="ChEBI" id="CHEBI:58349"/>
        <dbReference type="ChEBI" id="CHEBI:78475"/>
        <dbReference type="ChEBI" id="CHEBI:78477"/>
    </reaction>
    <physiologicalReaction direction="left-to-right" evidence="42">
        <dbReference type="Rhea" id="RHEA:41897"/>
    </physiologicalReaction>
</comment>
<evidence type="ECO:0000256" key="45">
    <source>
        <dbReference type="ARBA" id="ARBA00049422"/>
    </source>
</evidence>
<dbReference type="GO" id="GO:0019171">
    <property type="term" value="F:(3R)-hydroxyacyl-[acyl-carrier-protein] dehydratase activity"/>
    <property type="evidence" value="ECO:0007669"/>
    <property type="project" value="UniProtKB-EC"/>
</dbReference>
<evidence type="ECO:0000256" key="43">
    <source>
        <dbReference type="ARBA" id="ARBA00049263"/>
    </source>
</evidence>
<keyword evidence="3" id="KW-0597">Phosphoprotein</keyword>
<dbReference type="Pfam" id="PF16197">
    <property type="entry name" value="KAsynt_C_assoc"/>
    <property type="match status" value="1"/>
</dbReference>
<evidence type="ECO:0000313" key="53">
    <source>
        <dbReference type="Proteomes" id="UP000279307"/>
    </source>
</evidence>
<dbReference type="Proteomes" id="UP000279307">
    <property type="component" value="Chromosome 3"/>
</dbReference>
<dbReference type="Pfam" id="PF00107">
    <property type="entry name" value="ADH_zinc_N"/>
    <property type="match status" value="1"/>
</dbReference>
<dbReference type="InterPro" id="IPR018201">
    <property type="entry name" value="Ketoacyl_synth_AS"/>
</dbReference>
<evidence type="ECO:0000256" key="20">
    <source>
        <dbReference type="ARBA" id="ARBA00047394"/>
    </source>
</evidence>
<dbReference type="GO" id="GO:0004316">
    <property type="term" value="F:3-oxoacyl-[acyl-carrier-protein] reductase (NADPH) activity"/>
    <property type="evidence" value="ECO:0007669"/>
    <property type="project" value="UniProtKB-EC"/>
</dbReference>
<comment type="catalytic activity">
    <reaction evidence="34">
        <text>a fatty acyl-[ACP] + malonyl-[ACP] + H(+) = a 3-oxoacyl-[ACP] + holo-[ACP] + CO2</text>
        <dbReference type="Rhea" id="RHEA:22836"/>
        <dbReference type="Rhea" id="RHEA-COMP:9623"/>
        <dbReference type="Rhea" id="RHEA-COMP:9685"/>
        <dbReference type="Rhea" id="RHEA-COMP:9916"/>
        <dbReference type="Rhea" id="RHEA-COMP:14125"/>
        <dbReference type="ChEBI" id="CHEBI:15378"/>
        <dbReference type="ChEBI" id="CHEBI:16526"/>
        <dbReference type="ChEBI" id="CHEBI:64479"/>
        <dbReference type="ChEBI" id="CHEBI:78449"/>
        <dbReference type="ChEBI" id="CHEBI:78776"/>
        <dbReference type="ChEBI" id="CHEBI:138651"/>
        <dbReference type="EC" id="2.3.1.41"/>
    </reaction>
    <physiologicalReaction direction="left-to-right" evidence="34">
        <dbReference type="Rhea" id="RHEA:22837"/>
    </physiologicalReaction>
</comment>
<dbReference type="Pfam" id="PF08659">
    <property type="entry name" value="KR"/>
    <property type="match status" value="1"/>
</dbReference>
<comment type="catalytic activity">
    <reaction evidence="37">
        <text>holo-[ACP] + acetyl-CoA = acetyl-[ACP] + CoA</text>
        <dbReference type="Rhea" id="RHEA:41788"/>
        <dbReference type="Rhea" id="RHEA-COMP:9621"/>
        <dbReference type="Rhea" id="RHEA-COMP:9685"/>
        <dbReference type="ChEBI" id="CHEBI:57287"/>
        <dbReference type="ChEBI" id="CHEBI:57288"/>
        <dbReference type="ChEBI" id="CHEBI:64479"/>
        <dbReference type="ChEBI" id="CHEBI:78446"/>
        <dbReference type="EC" id="2.3.1.38"/>
    </reaction>
    <physiologicalReaction direction="left-to-right" evidence="37">
        <dbReference type="Rhea" id="RHEA:41789"/>
    </physiologicalReaction>
</comment>
<comment type="function">
    <text evidence="18">Fatty acid synthetase is a multifunctional enzyme that catalyzes the de novo biosynthesis of long-chain saturated fatty acids starting from acetyl-CoA and malonyl-CoA in the presence of NADPH. This multifunctional protein contains 7 catalytic activities and a site for the binding of the prosthetic group 4'-phosphopantetheine of the acyl carrier protein ([ACP]) domain.</text>
</comment>
<evidence type="ECO:0000256" key="34">
    <source>
        <dbReference type="ARBA" id="ARBA00048506"/>
    </source>
</evidence>
<evidence type="ECO:0000256" key="4">
    <source>
        <dbReference type="ARBA" id="ARBA00022679"/>
    </source>
</evidence>
<dbReference type="Pfam" id="PF00975">
    <property type="entry name" value="Thioesterase"/>
    <property type="match status" value="1"/>
</dbReference>
<dbReference type="GO" id="GO:0006633">
    <property type="term" value="P:fatty acid biosynthetic process"/>
    <property type="evidence" value="ECO:0007669"/>
    <property type="project" value="UniProtKB-KW"/>
</dbReference>
<dbReference type="GO" id="GO:0004313">
    <property type="term" value="F:[acyl-carrier-protein] S-acetyltransferase activity"/>
    <property type="evidence" value="ECO:0007669"/>
    <property type="project" value="UniProtKB-EC"/>
</dbReference>
<dbReference type="Pfam" id="PF21149">
    <property type="entry name" value="FAS_pseudo-KR"/>
    <property type="match status" value="1"/>
</dbReference>
<evidence type="ECO:0000256" key="23">
    <source>
        <dbReference type="ARBA" id="ARBA00047451"/>
    </source>
</evidence>
<dbReference type="PANTHER" id="PTHR43775:SF23">
    <property type="entry name" value="FATTY ACID SYNTHASE 3"/>
    <property type="match status" value="1"/>
</dbReference>
<evidence type="ECO:0000256" key="22">
    <source>
        <dbReference type="ARBA" id="ARBA00047440"/>
    </source>
</evidence>
<dbReference type="GO" id="GO:0016297">
    <property type="term" value="F:fatty acyl-[ACP] hydrolase activity"/>
    <property type="evidence" value="ECO:0007669"/>
    <property type="project" value="UniProtKB-EC"/>
</dbReference>
<dbReference type="SUPFAM" id="SSF51735">
    <property type="entry name" value="NAD(P)-binding Rossmann-fold domains"/>
    <property type="match status" value="2"/>
</dbReference>
<comment type="catalytic activity">
    <reaction evidence="47">
        <text>(2E)-decenoyl-[ACP] + NADPH + H(+) = decanoyl-[ACP] + NADP(+)</text>
        <dbReference type="Rhea" id="RHEA:41864"/>
        <dbReference type="Rhea" id="RHEA-COMP:9639"/>
        <dbReference type="Rhea" id="RHEA-COMP:9640"/>
        <dbReference type="ChEBI" id="CHEBI:15378"/>
        <dbReference type="ChEBI" id="CHEBI:57783"/>
        <dbReference type="ChEBI" id="CHEBI:58349"/>
        <dbReference type="ChEBI" id="CHEBI:78467"/>
        <dbReference type="ChEBI" id="CHEBI:78468"/>
    </reaction>
    <physiologicalReaction direction="left-to-right" evidence="47">
        <dbReference type="Rhea" id="RHEA:41865"/>
    </physiologicalReaction>
</comment>
<evidence type="ECO:0000256" key="6">
    <source>
        <dbReference type="ARBA" id="ARBA00022857"/>
    </source>
</evidence>
<dbReference type="Gene3D" id="3.40.47.10">
    <property type="match status" value="2"/>
</dbReference>
<evidence type="ECO:0000256" key="48">
    <source>
        <dbReference type="ARBA" id="ARBA00049533"/>
    </source>
</evidence>
<dbReference type="SMART" id="SM00825">
    <property type="entry name" value="PKS_KS"/>
    <property type="match status" value="1"/>
</dbReference>
<evidence type="ECO:0000256" key="25">
    <source>
        <dbReference type="ARBA" id="ARBA00047578"/>
    </source>
</evidence>
<evidence type="ECO:0000313" key="52">
    <source>
        <dbReference type="EMBL" id="RLU24885.1"/>
    </source>
</evidence>
<dbReference type="InterPro" id="IPR042104">
    <property type="entry name" value="PKS_dehydratase_sf"/>
</dbReference>
<comment type="catalytic activity">
    <reaction evidence="22">
        <text>3-oxodecanoyl-[ACP] + NADPH + H(+) = (3R)-hydroxydecanoyl-[ACP] + NADP(+)</text>
        <dbReference type="Rhea" id="RHEA:41856"/>
        <dbReference type="Rhea" id="RHEA-COMP:9637"/>
        <dbReference type="Rhea" id="RHEA-COMP:9638"/>
        <dbReference type="ChEBI" id="CHEBI:15378"/>
        <dbReference type="ChEBI" id="CHEBI:57783"/>
        <dbReference type="ChEBI" id="CHEBI:58349"/>
        <dbReference type="ChEBI" id="CHEBI:78464"/>
        <dbReference type="ChEBI" id="CHEBI:78466"/>
    </reaction>
    <physiologicalReaction direction="left-to-right" evidence="22">
        <dbReference type="Rhea" id="RHEA:41857"/>
    </physiologicalReaction>
</comment>
<evidence type="ECO:0000256" key="12">
    <source>
        <dbReference type="ARBA" id="ARBA00023388"/>
    </source>
</evidence>